<keyword evidence="4" id="KW-0808">Transferase</keyword>
<evidence type="ECO:0000256" key="3">
    <source>
        <dbReference type="ARBA" id="ARBA00022478"/>
    </source>
</evidence>
<dbReference type="GO" id="GO:0003677">
    <property type="term" value="F:DNA binding"/>
    <property type="evidence" value="ECO:0007669"/>
    <property type="project" value="InterPro"/>
</dbReference>
<proteinExistence type="inferred from homology"/>
<evidence type="ECO:0000256" key="6">
    <source>
        <dbReference type="ARBA" id="ARBA00023163"/>
    </source>
</evidence>
<keyword evidence="5" id="KW-0548">Nucleotidyltransferase</keyword>
<dbReference type="GO" id="GO:0005736">
    <property type="term" value="C:RNA polymerase I complex"/>
    <property type="evidence" value="ECO:0007669"/>
    <property type="project" value="TreeGrafter"/>
</dbReference>
<evidence type="ECO:0000256" key="2">
    <source>
        <dbReference type="ARBA" id="ARBA00012418"/>
    </source>
</evidence>
<dbReference type="PANTHER" id="PTHR19376:SF11">
    <property type="entry name" value="DNA-DIRECTED RNA POLYMERASE I SUBUNIT RPA1"/>
    <property type="match status" value="1"/>
</dbReference>
<evidence type="ECO:0000256" key="4">
    <source>
        <dbReference type="ARBA" id="ARBA00022679"/>
    </source>
</evidence>
<feature type="chain" id="PRO_5005222751" description="DNA-directed RNA polymerase" evidence="7">
    <location>
        <begin position="20"/>
        <end position="108"/>
    </location>
</feature>
<evidence type="ECO:0000256" key="1">
    <source>
        <dbReference type="ARBA" id="ARBA00006460"/>
    </source>
</evidence>
<dbReference type="GO" id="GO:0006351">
    <property type="term" value="P:DNA-templated transcription"/>
    <property type="evidence" value="ECO:0007669"/>
    <property type="project" value="InterPro"/>
</dbReference>
<keyword evidence="6" id="KW-0804">Transcription</keyword>
<evidence type="ECO:0000259" key="8">
    <source>
        <dbReference type="Pfam" id="PF04998"/>
    </source>
</evidence>
<dbReference type="EC" id="2.7.7.6" evidence="2"/>
<dbReference type="EMBL" id="HACM01004121">
    <property type="protein sequence ID" value="CRZ04563.1"/>
    <property type="molecule type" value="Transcribed_RNA"/>
</dbReference>
<comment type="similarity">
    <text evidence="1">Belongs to the RNA polymerase beta' chain family.</text>
</comment>
<feature type="domain" description="RNA polymerase Rpb1" evidence="8">
    <location>
        <begin position="25"/>
        <end position="107"/>
    </location>
</feature>
<name>A0A0H5QR92_9EUKA</name>
<dbReference type="GO" id="GO:0003899">
    <property type="term" value="F:DNA-directed RNA polymerase activity"/>
    <property type="evidence" value="ECO:0007669"/>
    <property type="project" value="UniProtKB-EC"/>
</dbReference>
<accession>A0A0H5QR92</accession>
<dbReference type="AlphaFoldDB" id="A0A0H5QR92"/>
<reference evidence="9" key="1">
    <citation type="submission" date="2015-04" db="EMBL/GenBank/DDBJ databases">
        <title>The genome sequence of the plant pathogenic Rhizarian Plasmodiophora brassicae reveals insights in its biotrophic life cycle and the origin of chitin synthesis.</title>
        <authorList>
            <person name="Schwelm A."/>
            <person name="Fogelqvist J."/>
            <person name="Knaust A."/>
            <person name="Julke S."/>
            <person name="Lilja T."/>
            <person name="Dhandapani V."/>
            <person name="Bonilla-Rosso G."/>
            <person name="Karlsson M."/>
            <person name="Shevchenko A."/>
            <person name="Choi S.R."/>
            <person name="Kim H.G."/>
            <person name="Park J.Y."/>
            <person name="Lim Y.P."/>
            <person name="Ludwig-Muller J."/>
            <person name="Dixelius C."/>
        </authorList>
    </citation>
    <scope>NUCLEOTIDE SEQUENCE</scope>
    <source>
        <tissue evidence="9">Potato root galls</tissue>
    </source>
</reference>
<organism evidence="9">
    <name type="scientific">Spongospora subterranea</name>
    <dbReference type="NCBI Taxonomy" id="70186"/>
    <lineage>
        <taxon>Eukaryota</taxon>
        <taxon>Sar</taxon>
        <taxon>Rhizaria</taxon>
        <taxon>Endomyxa</taxon>
        <taxon>Phytomyxea</taxon>
        <taxon>Plasmodiophorida</taxon>
        <taxon>Plasmodiophoridae</taxon>
        <taxon>Spongospora</taxon>
    </lineage>
</organism>
<dbReference type="SUPFAM" id="SSF64484">
    <property type="entry name" value="beta and beta-prime subunits of DNA dependent RNA-polymerase"/>
    <property type="match status" value="1"/>
</dbReference>
<dbReference type="PANTHER" id="PTHR19376">
    <property type="entry name" value="DNA-DIRECTED RNA POLYMERASE"/>
    <property type="match status" value="1"/>
</dbReference>
<keyword evidence="7" id="KW-0732">Signal</keyword>
<protein>
    <recommendedName>
        <fullName evidence="2">DNA-directed RNA polymerase</fullName>
        <ecNumber evidence="2">2.7.7.6</ecNumber>
    </recommendedName>
</protein>
<keyword evidence="3" id="KW-0240">DNA-directed RNA polymerase</keyword>
<evidence type="ECO:0000313" key="9">
    <source>
        <dbReference type="EMBL" id="CRZ04563.1"/>
    </source>
</evidence>
<evidence type="ECO:0000256" key="5">
    <source>
        <dbReference type="ARBA" id="ARBA00022695"/>
    </source>
</evidence>
<dbReference type="InterPro" id="IPR045867">
    <property type="entry name" value="DNA-dir_RpoC_beta_prime"/>
</dbReference>
<evidence type="ECO:0000256" key="7">
    <source>
        <dbReference type="SAM" id="SignalP"/>
    </source>
</evidence>
<dbReference type="Pfam" id="PF04998">
    <property type="entry name" value="RNA_pol_Rpb1_5"/>
    <property type="match status" value="1"/>
</dbReference>
<feature type="signal peptide" evidence="7">
    <location>
        <begin position="1"/>
        <end position="19"/>
    </location>
</feature>
<sequence length="108" mass="11921">MPLSSKRLLIMSLVDRVQSLVLVRSTPSITKCYVTTRSVPGQKEDINIVQTDGVNFHAIWAYAHLVDVNQIKTNDIAAILQTYGVECARAAIVKEITSVFAVYGISVR</sequence>
<dbReference type="InterPro" id="IPR007081">
    <property type="entry name" value="RNA_pol_Rpb1_5"/>
</dbReference>